<sequence length="42" mass="5082">MVVLTKLFRWCFYVENREFCRKDTCQASFQHTLIQANVNDIL</sequence>
<evidence type="ECO:0000313" key="2">
    <source>
        <dbReference type="Proteomes" id="UP000016662"/>
    </source>
</evidence>
<dbReference type="HOGENOM" id="CLU_3257395_0_0_9"/>
<gene>
    <name evidence="1" type="ORF">RUMCAL_02089</name>
</gene>
<protein>
    <submittedName>
        <fullName evidence="1">Uncharacterized protein</fullName>
    </submittedName>
</protein>
<evidence type="ECO:0000313" key="1">
    <source>
        <dbReference type="EMBL" id="ERJ94418.1"/>
    </source>
</evidence>
<organism evidence="1 2">
    <name type="scientific">Ruminococcus callidus ATCC 27760</name>
    <dbReference type="NCBI Taxonomy" id="411473"/>
    <lineage>
        <taxon>Bacteria</taxon>
        <taxon>Bacillati</taxon>
        <taxon>Bacillota</taxon>
        <taxon>Clostridia</taxon>
        <taxon>Eubacteriales</taxon>
        <taxon>Oscillospiraceae</taxon>
        <taxon>Ruminococcus</taxon>
    </lineage>
</organism>
<name>U2M515_9FIRM</name>
<dbReference type="STRING" id="411473.RUMCAL_02089"/>
<dbReference type="Proteomes" id="UP000016662">
    <property type="component" value="Unassembled WGS sequence"/>
</dbReference>
<dbReference type="PATRIC" id="fig|411473.3.peg.1725"/>
<comment type="caution">
    <text evidence="1">The sequence shown here is derived from an EMBL/GenBank/DDBJ whole genome shotgun (WGS) entry which is preliminary data.</text>
</comment>
<keyword evidence="2" id="KW-1185">Reference proteome</keyword>
<dbReference type="EMBL" id="AWVF01000255">
    <property type="protein sequence ID" value="ERJ94418.1"/>
    <property type="molecule type" value="Genomic_DNA"/>
</dbReference>
<dbReference type="AlphaFoldDB" id="U2M515"/>
<accession>U2M515</accession>
<proteinExistence type="predicted"/>
<reference evidence="1 2" key="1">
    <citation type="submission" date="2013-07" db="EMBL/GenBank/DDBJ databases">
        <authorList>
            <person name="Weinstock G."/>
            <person name="Sodergren E."/>
            <person name="Wylie T."/>
            <person name="Fulton L."/>
            <person name="Fulton R."/>
            <person name="Fronick C."/>
            <person name="O'Laughlin M."/>
            <person name="Godfrey J."/>
            <person name="Miner T."/>
            <person name="Herter B."/>
            <person name="Appelbaum E."/>
            <person name="Cordes M."/>
            <person name="Lek S."/>
            <person name="Wollam A."/>
            <person name="Pepin K.H."/>
            <person name="Palsikar V.B."/>
            <person name="Mitreva M."/>
            <person name="Wilson R.K."/>
        </authorList>
    </citation>
    <scope>NUCLEOTIDE SEQUENCE [LARGE SCALE GENOMIC DNA]</scope>
    <source>
        <strain evidence="1 2">ATCC 27760</strain>
    </source>
</reference>